<feature type="domain" description="Fe/B12 periplasmic-binding" evidence="1">
    <location>
        <begin position="52"/>
        <end position="353"/>
    </location>
</feature>
<protein>
    <recommendedName>
        <fullName evidence="1">Fe/B12 periplasmic-binding domain-containing protein</fullName>
    </recommendedName>
</protein>
<proteinExistence type="predicted"/>
<keyword evidence="3" id="KW-1185">Reference proteome</keyword>
<dbReference type="SUPFAM" id="SSF53807">
    <property type="entry name" value="Helical backbone' metal receptor"/>
    <property type="match status" value="1"/>
</dbReference>
<name>E5Y597_BILW3</name>
<dbReference type="AlphaFoldDB" id="E5Y597"/>
<gene>
    <name evidence="2" type="ORF">HMPREF0179_01360</name>
</gene>
<dbReference type="eggNOG" id="COG0614">
    <property type="taxonomic scope" value="Bacteria"/>
</dbReference>
<dbReference type="InterPro" id="IPR050902">
    <property type="entry name" value="ABC_Transporter_SBP"/>
</dbReference>
<dbReference type="PROSITE" id="PS50983">
    <property type="entry name" value="FE_B12_PBP"/>
    <property type="match status" value="1"/>
</dbReference>
<reference evidence="2 3" key="2">
    <citation type="submission" date="2013-04" db="EMBL/GenBank/DDBJ databases">
        <title>The Genome Sequence of Bilophila wadsworthia 3_1_6.</title>
        <authorList>
            <consortium name="The Broad Institute Genomics Platform"/>
            <person name="Earl A."/>
            <person name="Ward D."/>
            <person name="Feldgarden M."/>
            <person name="Gevers D."/>
            <person name="Sibley C."/>
            <person name="Strauss J."/>
            <person name="Allen-Vercoe E."/>
            <person name="Walker B."/>
            <person name="Young S."/>
            <person name="Zeng Q."/>
            <person name="Gargeya S."/>
            <person name="Fitzgerald M."/>
            <person name="Haas B."/>
            <person name="Abouelleil A."/>
            <person name="Allen A.W."/>
            <person name="Alvarado L."/>
            <person name="Arachchi H.M."/>
            <person name="Berlin A.M."/>
            <person name="Chapman S.B."/>
            <person name="Gainer-Dewar J."/>
            <person name="Goldberg J."/>
            <person name="Griggs A."/>
            <person name="Gujja S."/>
            <person name="Hansen M."/>
            <person name="Howarth C."/>
            <person name="Imamovic A."/>
            <person name="Ireland A."/>
            <person name="Larimer J."/>
            <person name="McCowan C."/>
            <person name="Murphy C."/>
            <person name="Pearson M."/>
            <person name="Poon T.W."/>
            <person name="Priest M."/>
            <person name="Roberts A."/>
            <person name="Saif S."/>
            <person name="Shea T."/>
            <person name="Sisk P."/>
            <person name="Sykes S."/>
            <person name="Wortman J."/>
            <person name="Nusbaum C."/>
            <person name="Birren B."/>
        </authorList>
    </citation>
    <scope>NUCLEOTIDE SEQUENCE [LARGE SCALE GENOMIC DNA]</scope>
    <source>
        <strain evidence="2 3">3_1_6</strain>
    </source>
</reference>
<dbReference type="EMBL" id="ADCP02000001">
    <property type="protein sequence ID" value="EFV44864.1"/>
    <property type="molecule type" value="Genomic_DNA"/>
</dbReference>
<dbReference type="Pfam" id="PF01497">
    <property type="entry name" value="Peripla_BP_2"/>
    <property type="match status" value="1"/>
</dbReference>
<dbReference type="RefSeq" id="WP_005026472.1">
    <property type="nucleotide sequence ID" value="NZ_KE150238.1"/>
</dbReference>
<dbReference type="PANTHER" id="PTHR30535:SF34">
    <property type="entry name" value="MOLYBDATE-BINDING PROTEIN MOLA"/>
    <property type="match status" value="1"/>
</dbReference>
<dbReference type="Proteomes" id="UP000006034">
    <property type="component" value="Unassembled WGS sequence"/>
</dbReference>
<accession>E5Y597</accession>
<evidence type="ECO:0000313" key="2">
    <source>
        <dbReference type="EMBL" id="EFV44864.1"/>
    </source>
</evidence>
<organism evidence="2 3">
    <name type="scientific">Bilophila wadsworthia (strain 3_1_6)</name>
    <dbReference type="NCBI Taxonomy" id="563192"/>
    <lineage>
        <taxon>Bacteria</taxon>
        <taxon>Pseudomonadati</taxon>
        <taxon>Thermodesulfobacteriota</taxon>
        <taxon>Desulfovibrionia</taxon>
        <taxon>Desulfovibrionales</taxon>
        <taxon>Desulfovibrionaceae</taxon>
        <taxon>Bilophila</taxon>
    </lineage>
</organism>
<dbReference type="STRING" id="563192.HMPREF0179_01360"/>
<sequence>MIHILGRLSRVVMACALSVLFLGGTGKTILAAPAISFTDIAGREVQLDKLPKTFVVANYIANFLMVGGAGSLDKVVGMTFDGWEETRYGEYVVYTETFPKLKAIPSIGGYHDNILDSEKILSLRPDVLLVGRSQFADNNQKIDIFEKAGIKVVVLDYHAMKVENHTKSTMILGQLLDREAVAKEQCDVYASALEDVYRKIAALPDSAKHKTVYMELGNKGIGEYGNSYNKDVLWGAILKNLGADNLAENATQPYAPLDTEFVLASNPQLIVIGGGIWRNNAEGDQMSMGLTIDEATAQKRLKGFAARPAWKNLAAVKSGEIYAVDHGSLRNMIDYTLTLYLAKILYPNTFQEVDPMGDMRAFYAKYLPALKFDGTFMIKCAR</sequence>
<dbReference type="GeneID" id="78086488"/>
<dbReference type="PANTHER" id="PTHR30535">
    <property type="entry name" value="VITAMIN B12-BINDING PROTEIN"/>
    <property type="match status" value="1"/>
</dbReference>
<reference evidence="2 3" key="1">
    <citation type="submission" date="2010-10" db="EMBL/GenBank/DDBJ databases">
        <authorList>
            <consortium name="The Broad Institute Genome Sequencing Platform"/>
            <person name="Ward D."/>
            <person name="Earl A."/>
            <person name="Feldgarden M."/>
            <person name="Young S.K."/>
            <person name="Gargeya S."/>
            <person name="Zeng Q."/>
            <person name="Alvarado L."/>
            <person name="Berlin A."/>
            <person name="Bochicchio J."/>
            <person name="Chapman S.B."/>
            <person name="Chen Z."/>
            <person name="Freedman E."/>
            <person name="Gellesch M."/>
            <person name="Goldberg J."/>
            <person name="Griggs A."/>
            <person name="Gujja S."/>
            <person name="Heilman E."/>
            <person name="Heiman D."/>
            <person name="Howarth C."/>
            <person name="Mehta T."/>
            <person name="Neiman D."/>
            <person name="Pearson M."/>
            <person name="Roberts A."/>
            <person name="Saif S."/>
            <person name="Shea T."/>
            <person name="Shenoy N."/>
            <person name="Sisk P."/>
            <person name="Stolte C."/>
            <person name="Sykes S."/>
            <person name="White J."/>
            <person name="Yandava C."/>
            <person name="Allen-Vercoe E."/>
            <person name="Sibley C."/>
            <person name="Ambrose C.E."/>
            <person name="Strauss J."/>
            <person name="Daigneault M."/>
            <person name="Haas B."/>
            <person name="Nusbaum C."/>
            <person name="Birren B."/>
        </authorList>
    </citation>
    <scope>NUCLEOTIDE SEQUENCE [LARGE SCALE GENOMIC DNA]</scope>
    <source>
        <strain evidence="2 3">3_1_6</strain>
    </source>
</reference>
<dbReference type="OrthoDB" id="9775594at2"/>
<dbReference type="InterPro" id="IPR002491">
    <property type="entry name" value="ABC_transptr_periplasmic_BD"/>
</dbReference>
<dbReference type="Gene3D" id="3.40.50.1980">
    <property type="entry name" value="Nitrogenase molybdenum iron protein domain"/>
    <property type="match status" value="2"/>
</dbReference>
<evidence type="ECO:0000259" key="1">
    <source>
        <dbReference type="PROSITE" id="PS50983"/>
    </source>
</evidence>
<comment type="caution">
    <text evidence="2">The sequence shown here is derived from an EMBL/GenBank/DDBJ whole genome shotgun (WGS) entry which is preliminary data.</text>
</comment>
<evidence type="ECO:0000313" key="3">
    <source>
        <dbReference type="Proteomes" id="UP000006034"/>
    </source>
</evidence>
<dbReference type="HOGENOM" id="CLU_038034_5_1_7"/>